<feature type="region of interest" description="Disordered" evidence="5">
    <location>
        <begin position="1"/>
        <end position="40"/>
    </location>
</feature>
<feature type="transmembrane region" description="Helical" evidence="6">
    <location>
        <begin position="274"/>
        <end position="295"/>
    </location>
</feature>
<accession>A0ABP7D029</accession>
<evidence type="ECO:0000256" key="2">
    <source>
        <dbReference type="ARBA" id="ARBA00022692"/>
    </source>
</evidence>
<keyword evidence="3 6" id="KW-1133">Transmembrane helix</keyword>
<keyword evidence="4 6" id="KW-0472">Membrane</keyword>
<feature type="transmembrane region" description="Helical" evidence="6">
    <location>
        <begin position="86"/>
        <end position="107"/>
    </location>
</feature>
<feature type="transmembrane region" description="Helical" evidence="6">
    <location>
        <begin position="203"/>
        <end position="220"/>
    </location>
</feature>
<keyword evidence="8" id="KW-1185">Reference proteome</keyword>
<feature type="transmembrane region" description="Helical" evidence="6">
    <location>
        <begin position="113"/>
        <end position="131"/>
    </location>
</feature>
<protein>
    <submittedName>
        <fullName evidence="7">Formate/nitrite transporter family protein</fullName>
    </submittedName>
</protein>
<keyword evidence="2 6" id="KW-0812">Transmembrane</keyword>
<dbReference type="InterPro" id="IPR023271">
    <property type="entry name" value="Aquaporin-like"/>
</dbReference>
<dbReference type="EMBL" id="BAABCJ010000001">
    <property type="protein sequence ID" value="GAA3697302.1"/>
    <property type="molecule type" value="Genomic_DNA"/>
</dbReference>
<evidence type="ECO:0000313" key="8">
    <source>
        <dbReference type="Proteomes" id="UP001501536"/>
    </source>
</evidence>
<evidence type="ECO:0000256" key="4">
    <source>
        <dbReference type="ARBA" id="ARBA00023136"/>
    </source>
</evidence>
<comment type="subcellular location">
    <subcellularLocation>
        <location evidence="1">Membrane</location>
        <topology evidence="1">Multi-pass membrane protein</topology>
    </subcellularLocation>
</comment>
<gene>
    <name evidence="7" type="ORF">GCM10022377_07750</name>
</gene>
<name>A0ABP7D029_9MICC</name>
<evidence type="ECO:0000313" key="7">
    <source>
        <dbReference type="EMBL" id="GAA3697302.1"/>
    </source>
</evidence>
<feature type="transmembrane region" description="Helical" evidence="6">
    <location>
        <begin position="232"/>
        <end position="262"/>
    </location>
</feature>
<comment type="caution">
    <text evidence="7">The sequence shown here is derived from an EMBL/GenBank/DDBJ whole genome shotgun (WGS) entry which is preliminary data.</text>
</comment>
<evidence type="ECO:0000256" key="1">
    <source>
        <dbReference type="ARBA" id="ARBA00004141"/>
    </source>
</evidence>
<proteinExistence type="predicted"/>
<reference evidence="8" key="1">
    <citation type="journal article" date="2019" name="Int. J. Syst. Evol. Microbiol.">
        <title>The Global Catalogue of Microorganisms (GCM) 10K type strain sequencing project: providing services to taxonomists for standard genome sequencing and annotation.</title>
        <authorList>
            <consortium name="The Broad Institute Genomics Platform"/>
            <consortium name="The Broad Institute Genome Sequencing Center for Infectious Disease"/>
            <person name="Wu L."/>
            <person name="Ma J."/>
        </authorList>
    </citation>
    <scope>NUCLEOTIDE SEQUENCE [LARGE SCALE GENOMIC DNA]</scope>
    <source>
        <strain evidence="8">JCM 16961</strain>
    </source>
</reference>
<organism evidence="7 8">
    <name type="scientific">Zhihengliuella alba</name>
    <dbReference type="NCBI Taxonomy" id="547018"/>
    <lineage>
        <taxon>Bacteria</taxon>
        <taxon>Bacillati</taxon>
        <taxon>Actinomycetota</taxon>
        <taxon>Actinomycetes</taxon>
        <taxon>Micrococcales</taxon>
        <taxon>Micrococcaceae</taxon>
        <taxon>Zhihengliuella</taxon>
    </lineage>
</organism>
<dbReference type="PANTHER" id="PTHR30520:SF2">
    <property type="entry name" value="INNER MEMBRANE PROTEIN YFDC"/>
    <property type="match status" value="1"/>
</dbReference>
<dbReference type="InterPro" id="IPR000292">
    <property type="entry name" value="For/NO2_transpt"/>
</dbReference>
<evidence type="ECO:0000256" key="3">
    <source>
        <dbReference type="ARBA" id="ARBA00022989"/>
    </source>
</evidence>
<dbReference type="PANTHER" id="PTHR30520">
    <property type="entry name" value="FORMATE TRANSPORTER-RELATED"/>
    <property type="match status" value="1"/>
</dbReference>
<evidence type="ECO:0000256" key="6">
    <source>
        <dbReference type="SAM" id="Phobius"/>
    </source>
</evidence>
<dbReference type="Pfam" id="PF01226">
    <property type="entry name" value="Form_Nir_trans"/>
    <property type="match status" value="1"/>
</dbReference>
<sequence>MAVARTHPATRERYGLRRSSALRRAGPGPNPPSGTAPRPYAVRMEEREQRERLGSNDLDIEDALLDEAVGTVVTGAERLNRRWPELIVTGFFGGVDVGLGILAMILVKEATGSDILAGLAFGVGLLALKLAHSELFTEEFLLPLNAVIAGQGTWLQLLRLWSVSLVTNLLGGLAFGWLIVLGLPDYHRVLIDAAVGYLDQPSLVVMIALSLLAGAVITLSTRMQQGTGEDTVAAVICFVSGLLVIGFGMLHGALNAIIIFAAMLAGADISVADFLGWFAVVIPFNMLGGLLVIALPRVARTRRILKALRTGRLSLEELERESGEKSG</sequence>
<evidence type="ECO:0000256" key="5">
    <source>
        <dbReference type="SAM" id="MobiDB-lite"/>
    </source>
</evidence>
<dbReference type="Proteomes" id="UP001501536">
    <property type="component" value="Unassembled WGS sequence"/>
</dbReference>
<dbReference type="Gene3D" id="1.20.1080.10">
    <property type="entry name" value="Glycerol uptake facilitator protein"/>
    <property type="match status" value="1"/>
</dbReference>
<feature type="transmembrane region" description="Helical" evidence="6">
    <location>
        <begin position="160"/>
        <end position="183"/>
    </location>
</feature>